<dbReference type="RefSeq" id="WP_008845942.1">
    <property type="nucleotide sequence ID" value="NZ_BAEN01000067.1"/>
</dbReference>
<organism evidence="3 4">
    <name type="scientific">Aliiglaciecola lipolytica E3</name>
    <dbReference type="NCBI Taxonomy" id="1127673"/>
    <lineage>
        <taxon>Bacteria</taxon>
        <taxon>Pseudomonadati</taxon>
        <taxon>Pseudomonadota</taxon>
        <taxon>Gammaproteobacteria</taxon>
        <taxon>Alteromonadales</taxon>
        <taxon>Alteromonadaceae</taxon>
        <taxon>Aliiglaciecola</taxon>
    </lineage>
</organism>
<gene>
    <name evidence="3" type="ORF">GLIP_3527</name>
</gene>
<evidence type="ECO:0000313" key="4">
    <source>
        <dbReference type="Proteomes" id="UP000006334"/>
    </source>
</evidence>
<dbReference type="AlphaFoldDB" id="K6X688"/>
<feature type="chain" id="PRO_5003900105" description="PEP-CTERM protein-sorting domain-containing protein" evidence="2">
    <location>
        <begin position="21"/>
        <end position="166"/>
    </location>
</feature>
<dbReference type="OrthoDB" id="6387480at2"/>
<comment type="caution">
    <text evidence="3">The sequence shown here is derived from an EMBL/GenBank/DDBJ whole genome shotgun (WGS) entry which is preliminary data.</text>
</comment>
<keyword evidence="1" id="KW-1133">Transmembrane helix</keyword>
<accession>K6X688</accession>
<proteinExistence type="predicted"/>
<evidence type="ECO:0000256" key="2">
    <source>
        <dbReference type="SAM" id="SignalP"/>
    </source>
</evidence>
<feature type="transmembrane region" description="Helical" evidence="1">
    <location>
        <begin position="144"/>
        <end position="163"/>
    </location>
</feature>
<keyword evidence="1" id="KW-0472">Membrane</keyword>
<keyword evidence="2" id="KW-0732">Signal</keyword>
<protein>
    <recommendedName>
        <fullName evidence="5">PEP-CTERM protein-sorting domain-containing protein</fullName>
    </recommendedName>
</protein>
<reference evidence="3 4" key="1">
    <citation type="journal article" date="2017" name="Antonie Van Leeuwenhoek">
        <title>Rhizobium rhizosphaerae sp. nov., a novel species isolated from rice rhizosphere.</title>
        <authorList>
            <person name="Zhao J.J."/>
            <person name="Zhang J."/>
            <person name="Zhang R.J."/>
            <person name="Zhang C.W."/>
            <person name="Yin H.Q."/>
            <person name="Zhang X.X."/>
        </authorList>
    </citation>
    <scope>NUCLEOTIDE SEQUENCE [LARGE SCALE GENOMIC DNA]</scope>
    <source>
        <strain evidence="3 4">E3</strain>
    </source>
</reference>
<feature type="signal peptide" evidence="2">
    <location>
        <begin position="1"/>
        <end position="20"/>
    </location>
</feature>
<keyword evidence="4" id="KW-1185">Reference proteome</keyword>
<sequence>MKFLAKLIFTFVIFSTSVKATLIEYEFDTLRFENNQMITGSFIYNQDSNNLTELAISLFGPQLNIEFALQDLTSPDAFSISFDNNTFGDSDEEGFQLFKDDVFLATGLYGLGAQDSCYEDSNFNQFCNAGLFTFQPIDNGPQSVSAPLPVLLILLGLFLGRLIRRS</sequence>
<evidence type="ECO:0000313" key="3">
    <source>
        <dbReference type="EMBL" id="GAC16139.1"/>
    </source>
</evidence>
<dbReference type="Proteomes" id="UP000006334">
    <property type="component" value="Unassembled WGS sequence"/>
</dbReference>
<evidence type="ECO:0008006" key="5">
    <source>
        <dbReference type="Google" id="ProtNLM"/>
    </source>
</evidence>
<name>K6X688_9ALTE</name>
<dbReference type="EMBL" id="BAEN01000067">
    <property type="protein sequence ID" value="GAC16139.1"/>
    <property type="molecule type" value="Genomic_DNA"/>
</dbReference>
<evidence type="ECO:0000256" key="1">
    <source>
        <dbReference type="SAM" id="Phobius"/>
    </source>
</evidence>
<keyword evidence="1" id="KW-0812">Transmembrane</keyword>